<evidence type="ECO:0000313" key="3">
    <source>
        <dbReference type="Proteomes" id="UP000299102"/>
    </source>
</evidence>
<reference evidence="2 3" key="1">
    <citation type="journal article" date="2019" name="Commun. Biol.">
        <title>The bagworm genome reveals a unique fibroin gene that provides high tensile strength.</title>
        <authorList>
            <person name="Kono N."/>
            <person name="Nakamura H."/>
            <person name="Ohtoshi R."/>
            <person name="Tomita M."/>
            <person name="Numata K."/>
            <person name="Arakawa K."/>
        </authorList>
    </citation>
    <scope>NUCLEOTIDE SEQUENCE [LARGE SCALE GENOMIC DNA]</scope>
</reference>
<organism evidence="2 3">
    <name type="scientific">Eumeta variegata</name>
    <name type="common">Bagworm moth</name>
    <name type="synonym">Eumeta japonica</name>
    <dbReference type="NCBI Taxonomy" id="151549"/>
    <lineage>
        <taxon>Eukaryota</taxon>
        <taxon>Metazoa</taxon>
        <taxon>Ecdysozoa</taxon>
        <taxon>Arthropoda</taxon>
        <taxon>Hexapoda</taxon>
        <taxon>Insecta</taxon>
        <taxon>Pterygota</taxon>
        <taxon>Neoptera</taxon>
        <taxon>Endopterygota</taxon>
        <taxon>Lepidoptera</taxon>
        <taxon>Glossata</taxon>
        <taxon>Ditrysia</taxon>
        <taxon>Tineoidea</taxon>
        <taxon>Psychidae</taxon>
        <taxon>Oiketicinae</taxon>
        <taxon>Eumeta</taxon>
    </lineage>
</organism>
<sequence length="92" mass="10570">MNIGVRMQRPTEQPRRRGKAASTEESEASVVQRRRRLIQNHSRGRNPSTTVLPRSRFKVMSLYLQAFNSTTYCPASNSFVVHGSNLYESRTK</sequence>
<evidence type="ECO:0000256" key="1">
    <source>
        <dbReference type="SAM" id="MobiDB-lite"/>
    </source>
</evidence>
<keyword evidence="3" id="KW-1185">Reference proteome</keyword>
<feature type="compositionally biased region" description="Basic residues" evidence="1">
    <location>
        <begin position="32"/>
        <end position="44"/>
    </location>
</feature>
<proteinExistence type="predicted"/>
<accession>A0A4C2A261</accession>
<dbReference type="Proteomes" id="UP000299102">
    <property type="component" value="Unassembled WGS sequence"/>
</dbReference>
<dbReference type="EMBL" id="BGZK01002486">
    <property type="protein sequence ID" value="GBP94300.1"/>
    <property type="molecule type" value="Genomic_DNA"/>
</dbReference>
<comment type="caution">
    <text evidence="2">The sequence shown here is derived from an EMBL/GenBank/DDBJ whole genome shotgun (WGS) entry which is preliminary data.</text>
</comment>
<evidence type="ECO:0000313" key="2">
    <source>
        <dbReference type="EMBL" id="GBP94300.1"/>
    </source>
</evidence>
<feature type="region of interest" description="Disordered" evidence="1">
    <location>
        <begin position="1"/>
        <end position="51"/>
    </location>
</feature>
<dbReference type="AlphaFoldDB" id="A0A4C2A261"/>
<protein>
    <submittedName>
        <fullName evidence="2">Uncharacterized protein</fullName>
    </submittedName>
</protein>
<name>A0A4C2A261_EUMVA</name>
<gene>
    <name evidence="2" type="ORF">EVAR_99823_1</name>
</gene>